<comment type="caution">
    <text evidence="3">The sequence shown here is derived from an EMBL/GenBank/DDBJ whole genome shotgun (WGS) entry which is preliminary data.</text>
</comment>
<dbReference type="InterPro" id="IPR012910">
    <property type="entry name" value="Plug_dom"/>
</dbReference>
<dbReference type="NCBIfam" id="TIGR04056">
    <property type="entry name" value="OMP_RagA_SusC"/>
    <property type="match status" value="1"/>
</dbReference>
<dbReference type="SUPFAM" id="SSF56935">
    <property type="entry name" value="Porins"/>
    <property type="match status" value="1"/>
</dbReference>
<dbReference type="Pfam" id="PF07715">
    <property type="entry name" value="Plug"/>
    <property type="match status" value="1"/>
</dbReference>
<dbReference type="Pfam" id="PF13715">
    <property type="entry name" value="CarbopepD_reg_2"/>
    <property type="match status" value="1"/>
</dbReference>
<accession>A0A2T7BHQ6</accession>
<evidence type="ECO:0000313" key="4">
    <source>
        <dbReference type="Proteomes" id="UP000244450"/>
    </source>
</evidence>
<dbReference type="Proteomes" id="UP000244450">
    <property type="component" value="Unassembled WGS sequence"/>
</dbReference>
<keyword evidence="1" id="KW-0472">Membrane</keyword>
<dbReference type="Gene3D" id="2.170.130.10">
    <property type="entry name" value="TonB-dependent receptor, plug domain"/>
    <property type="match status" value="1"/>
</dbReference>
<dbReference type="EMBL" id="QCYK01000002">
    <property type="protein sequence ID" value="PUZ25783.1"/>
    <property type="molecule type" value="Genomic_DNA"/>
</dbReference>
<dbReference type="InterPro" id="IPR008969">
    <property type="entry name" value="CarboxyPept-like_regulatory"/>
</dbReference>
<dbReference type="Gene3D" id="2.60.40.1120">
    <property type="entry name" value="Carboxypeptidase-like, regulatory domain"/>
    <property type="match status" value="1"/>
</dbReference>
<name>A0A2T7BHQ6_9BACT</name>
<keyword evidence="1" id="KW-0812">Transmembrane</keyword>
<protein>
    <submittedName>
        <fullName evidence="3">SusC/RagA family TonB-linked outer membrane protein</fullName>
    </submittedName>
</protein>
<keyword evidence="4" id="KW-1185">Reference proteome</keyword>
<dbReference type="InterPro" id="IPR037066">
    <property type="entry name" value="Plug_dom_sf"/>
</dbReference>
<evidence type="ECO:0000259" key="2">
    <source>
        <dbReference type="Pfam" id="PF07715"/>
    </source>
</evidence>
<organism evidence="3 4">
    <name type="scientific">Chitinophaga parva</name>
    <dbReference type="NCBI Taxonomy" id="2169414"/>
    <lineage>
        <taxon>Bacteria</taxon>
        <taxon>Pseudomonadati</taxon>
        <taxon>Bacteroidota</taxon>
        <taxon>Chitinophagia</taxon>
        <taxon>Chitinophagales</taxon>
        <taxon>Chitinophagaceae</taxon>
        <taxon>Chitinophaga</taxon>
    </lineage>
</organism>
<dbReference type="OrthoDB" id="1094723at2"/>
<dbReference type="SUPFAM" id="SSF49464">
    <property type="entry name" value="Carboxypeptidase regulatory domain-like"/>
    <property type="match status" value="1"/>
</dbReference>
<dbReference type="InterPro" id="IPR023996">
    <property type="entry name" value="TonB-dep_OMP_SusC/RagA"/>
</dbReference>
<gene>
    <name evidence="3" type="ORF">DCC81_16105</name>
</gene>
<evidence type="ECO:0000313" key="3">
    <source>
        <dbReference type="EMBL" id="PUZ25783.1"/>
    </source>
</evidence>
<sequence>MQKTANCSHHPYACPPPGMFRLRAQMLKIMRITTILMLVFCMHLSAASYSQTISLSAKDMPLKEVFKAIEHQTGYLVWGKVDFLEHSHPVTITARNMDLNRFLSVIMKDQPFTYKVKDNTIILSEVPGVVTPAPATVMSPTVQDPTIDVSGFVMNAQTNQAVAGATISFKAGDRGYVTRSDGTFVFPHAPVHATITISCIGYATFNMPVERLVDLPRGGTVVVDNTLIRRLENGVFVISLKPVTTALTEVVINNGIFKRNKESFTGAVSTFTGDELKTIGNRNVLASLATLDPSLIKVDNNLQGSNPNKLPTLEIRGKTTLTNANLNSQFNADPNQPLFILDGFETTLQAIYDLDMNRVASITILKDAASTALYGAKASNGVVVVETKRPIPGRLQGSYVADLSLDLPDLSSYNLMNAAEKLQWEKLTAGTPSTSSGTNYWLTEERNAARQADVARGVNTYWLKVPVQTGITNKHSLQLNGGNNEFTFNAGGLYSNQEGVMKGSGRKNWAGNMTVTYRKGRLNVTDQVLVSGNTATESPYGSFASYAAVNPYYRKTDSTGVINRQLDPVYDTAQINPLYNAMLYSINQAKTFSFANNIRGIYTLSKSFRLEGALQLSKGNATGVVFIPPDNTQFDGVDARQKGSYTYSHSESRSYTGNLTVAYGTVIGKSQVTAIARGQVQSTTNEGVSFSVVGFPYGTNGNPVFAYGFTPYSVPGASQVTTRAMDFTSSVNYAYDGRYMFDGVYTLNGASVFGSNKRYKPFVSGGLGWNLSREAFFMDMKWMNLLKLRANLGYSGNENLGNFTSVSTYSFVGGNNNTFGQGLSLASLGSPNLEWSKTLQGSYGLDFAFMNNRISGLVEYYHKKTDPLAVGANGTLPSSVALNDNYVINVGTLTTKGWNFNLRYSPIYNLKDRIVWTVSVSGVQSKSTYGGFGNRLAALNKAELDSKGLERYYDGYSPDDIWAVRSLGIDPATGHELYQKKNGQISFVYDPQDIVRVGNTRPEVEGIVSTNFTYKDFSLGANARYRVGGYVFNSALYNKVENISMVNGMGTVVPNLDRRALYDRWQKPGDIAQFTSLTQYSANPISSRFVEKDNHIIGESFNLGWRSSAQWIRNLRLQSLSATFYVNDIFRVESVKSERGLDYPFARSASFSLNVSF</sequence>
<dbReference type="NCBIfam" id="TIGR04057">
    <property type="entry name" value="SusC_RagA_signa"/>
    <property type="match status" value="1"/>
</dbReference>
<reference evidence="3 4" key="1">
    <citation type="submission" date="2018-04" db="EMBL/GenBank/DDBJ databases">
        <title>Chitinophaga fuyangensis sp. nov., isolated from soil in a chemical factory.</title>
        <authorList>
            <person name="Chen K."/>
        </authorList>
    </citation>
    <scope>NUCLEOTIDE SEQUENCE [LARGE SCALE GENOMIC DNA]</scope>
    <source>
        <strain evidence="3 4">LY-1</strain>
    </source>
</reference>
<feature type="transmembrane region" description="Helical" evidence="1">
    <location>
        <begin position="29"/>
        <end position="49"/>
    </location>
</feature>
<keyword evidence="1" id="KW-1133">Transmembrane helix</keyword>
<proteinExistence type="predicted"/>
<dbReference type="AlphaFoldDB" id="A0A2T7BHQ6"/>
<dbReference type="InterPro" id="IPR023997">
    <property type="entry name" value="TonB-dep_OMP_SusC/RagA_CS"/>
</dbReference>
<evidence type="ECO:0000256" key="1">
    <source>
        <dbReference type="SAM" id="Phobius"/>
    </source>
</evidence>
<feature type="domain" description="TonB-dependent receptor plug" evidence="2">
    <location>
        <begin position="261"/>
        <end position="382"/>
    </location>
</feature>